<feature type="region of interest" description="Disordered" evidence="1">
    <location>
        <begin position="1"/>
        <end position="104"/>
    </location>
</feature>
<sequence length="143" mass="15529">MLQRLRSPPDSPASSPGIPTFVSRQCRSRSTSSASSTRSSVSARSVPRRVRSENHSASYGVDSGEMTSSCVTKPSALRKCRSKSASPSWRRPLSRSCPPDGSRSQMAFRNVVLPAPDEPRIARQRPGSAVPVSPHRIRFLPAL</sequence>
<evidence type="ECO:0000313" key="3">
    <source>
        <dbReference type="Proteomes" id="UP001430356"/>
    </source>
</evidence>
<dbReference type="AlphaFoldDB" id="A0AAW0F1Y3"/>
<organism evidence="2 3">
    <name type="scientific">Novymonas esmeraldas</name>
    <dbReference type="NCBI Taxonomy" id="1808958"/>
    <lineage>
        <taxon>Eukaryota</taxon>
        <taxon>Discoba</taxon>
        <taxon>Euglenozoa</taxon>
        <taxon>Kinetoplastea</taxon>
        <taxon>Metakinetoplastina</taxon>
        <taxon>Trypanosomatida</taxon>
        <taxon>Trypanosomatidae</taxon>
        <taxon>Novymonas</taxon>
    </lineage>
</organism>
<evidence type="ECO:0000256" key="1">
    <source>
        <dbReference type="SAM" id="MobiDB-lite"/>
    </source>
</evidence>
<protein>
    <submittedName>
        <fullName evidence="2">Uncharacterized protein</fullName>
    </submittedName>
</protein>
<reference evidence="2 3" key="1">
    <citation type="journal article" date="2021" name="MBio">
        <title>A New Model Trypanosomatid, Novymonas esmeraldas: Genomic Perception of Its 'Candidatus Pandoraea novymonadis' Endosymbiont.</title>
        <authorList>
            <person name="Zakharova A."/>
            <person name="Saura A."/>
            <person name="Butenko A."/>
            <person name="Podesvova L."/>
            <person name="Warmusova S."/>
            <person name="Kostygov A.Y."/>
            <person name="Nenarokova A."/>
            <person name="Lukes J."/>
            <person name="Opperdoes F.R."/>
            <person name="Yurchenko V."/>
        </authorList>
    </citation>
    <scope>NUCLEOTIDE SEQUENCE [LARGE SCALE GENOMIC DNA]</scope>
    <source>
        <strain evidence="2 3">E262AT.01</strain>
    </source>
</reference>
<name>A0AAW0F1Y3_9TRYP</name>
<evidence type="ECO:0000313" key="2">
    <source>
        <dbReference type="EMBL" id="KAK7199594.1"/>
    </source>
</evidence>
<proteinExistence type="predicted"/>
<dbReference type="Proteomes" id="UP001430356">
    <property type="component" value="Unassembled WGS sequence"/>
</dbReference>
<gene>
    <name evidence="2" type="ORF">NESM_000940400</name>
</gene>
<accession>A0AAW0F1Y3</accession>
<comment type="caution">
    <text evidence="2">The sequence shown here is derived from an EMBL/GenBank/DDBJ whole genome shotgun (WGS) entry which is preliminary data.</text>
</comment>
<dbReference type="EMBL" id="JAECZO010000832">
    <property type="protein sequence ID" value="KAK7199594.1"/>
    <property type="molecule type" value="Genomic_DNA"/>
</dbReference>
<keyword evidence="3" id="KW-1185">Reference proteome</keyword>
<feature type="compositionally biased region" description="Low complexity" evidence="1">
    <location>
        <begin position="22"/>
        <end position="45"/>
    </location>
</feature>